<dbReference type="Proteomes" id="UP000244450">
    <property type="component" value="Unassembled WGS sequence"/>
</dbReference>
<sequence length="896" mass="92666">MLIAAAAFAPAKAQLKLGDNPTSINKDAILELNSDHQGLLFPRVLKAQIVAGGGLFGAVDGLVVYVTDESCLYLKKGGIWTKLGDNISAGTGIAISPLGVISNTGVLQFNGRSGNVTPASGDYNLGQLGDVALGTLTTGDVLYYNGTKWTNWTPDLAQLGAWSVNGNNITAGKFFGTTNNADIIFKTNNAERGRFLSDGRLELGGVDYTNAQYLTANLMVKNRMIIEGNGTGSNNELIFTKASTGGVMRIADDQNDFQIQGGSALNLALGANKGIVLSGDNNNSLALPTSSTSGTGVLIPAARDASVPLGIQAKSATQTANLTEWRDASGNVLSIFDKAGNLGLGTTAAARTLHVQGTMRLTGDVTGATATGLMGRDANGDVTTVTPPAVIPANPVPTWSLAANVLNINNTAALWNANKIQGVAVPAPSGTNSYLKYDGTNLSWATSAASGVTSVGLSMPGIFTVTNSPVTGTGTLTASLATQAANTVFAGPASGASAAPTFRALTVADIPTLGGYIQNQFTAAQATSNFWISGNGKTGGTMEVGGTSGSTTGLKFTGINSSTTPATANNVMLTLDASGNVILAKNPATNNWLTTGNSSPDANAFLGTITDDLMNIRSSNLPFLTFGKRGLIPGLTQSYPGYQDALEKVTYVQSALQFQADAASFYKPKMWTDSLGNFHMMGPMAGTDYFEFAAGGKDNAGEFDITSGDDGDEPIVFRNYYYSSSTITEWARVQKGKFGINTPGTEPARTLHVNGDMRLVNDASGANAANVLAKDNNGDVTSVSGTSNGQVLQYNGTQWQAGPQMLHYTNISVAASGGNVTGTTTYTFTVDLSSKMGSTTIGSNANIIVNFENGLPNGMALAYVLRNASQKITIGIINAGNTAKFTANTIDVTIIQ</sequence>
<proteinExistence type="predicted"/>
<keyword evidence="2" id="KW-1185">Reference proteome</keyword>
<accession>A0A2T7BP98</accession>
<comment type="caution">
    <text evidence="1">The sequence shown here is derived from an EMBL/GenBank/DDBJ whole genome shotgun (WGS) entry which is preliminary data.</text>
</comment>
<name>A0A2T7BP98_9BACT</name>
<gene>
    <name evidence="1" type="ORF">DCC81_08615</name>
</gene>
<dbReference type="AlphaFoldDB" id="A0A2T7BP98"/>
<evidence type="ECO:0000313" key="1">
    <source>
        <dbReference type="EMBL" id="PUZ29496.1"/>
    </source>
</evidence>
<dbReference type="EMBL" id="QCYK01000001">
    <property type="protein sequence ID" value="PUZ29496.1"/>
    <property type="molecule type" value="Genomic_DNA"/>
</dbReference>
<reference evidence="1 2" key="1">
    <citation type="submission" date="2018-04" db="EMBL/GenBank/DDBJ databases">
        <title>Chitinophaga fuyangensis sp. nov., isolated from soil in a chemical factory.</title>
        <authorList>
            <person name="Chen K."/>
        </authorList>
    </citation>
    <scope>NUCLEOTIDE SEQUENCE [LARGE SCALE GENOMIC DNA]</scope>
    <source>
        <strain evidence="1 2">LY-1</strain>
    </source>
</reference>
<protein>
    <submittedName>
        <fullName evidence="1">Uncharacterized protein</fullName>
    </submittedName>
</protein>
<organism evidence="1 2">
    <name type="scientific">Chitinophaga parva</name>
    <dbReference type="NCBI Taxonomy" id="2169414"/>
    <lineage>
        <taxon>Bacteria</taxon>
        <taxon>Pseudomonadati</taxon>
        <taxon>Bacteroidota</taxon>
        <taxon>Chitinophagia</taxon>
        <taxon>Chitinophagales</taxon>
        <taxon>Chitinophagaceae</taxon>
        <taxon>Chitinophaga</taxon>
    </lineage>
</organism>
<evidence type="ECO:0000313" key="2">
    <source>
        <dbReference type="Proteomes" id="UP000244450"/>
    </source>
</evidence>